<evidence type="ECO:0000313" key="3">
    <source>
        <dbReference type="EMBL" id="NBC46357.1"/>
    </source>
</evidence>
<sequence length="126" mass="13716">MLLSVGAFSTHGWLPVHDFSRTLPGVLLKLVQGPSAHAPLYTFLGEADGEETVWSASDLDVRARRIASALRERGAQGERVLLLYPPGLDYIAGFFGCLYAGAVAVPAYPPDPMRLERTLPRLRAII</sequence>
<dbReference type="Pfam" id="PF00501">
    <property type="entry name" value="AMP-binding"/>
    <property type="match status" value="1"/>
</dbReference>
<dbReference type="SUPFAM" id="SSF56801">
    <property type="entry name" value="Acetyl-CoA synthetase-like"/>
    <property type="match status" value="1"/>
</dbReference>
<dbReference type="PANTHER" id="PTHR22754">
    <property type="entry name" value="DISCO-INTERACTING PROTEIN 2 DIP2 -RELATED"/>
    <property type="match status" value="1"/>
</dbReference>
<dbReference type="Proteomes" id="UP000537825">
    <property type="component" value="Unassembled WGS sequence"/>
</dbReference>
<dbReference type="GO" id="GO:0070566">
    <property type="term" value="F:adenylyltransferase activity"/>
    <property type="evidence" value="ECO:0007669"/>
    <property type="project" value="TreeGrafter"/>
</dbReference>
<name>A0A7X4YL05_9BACT</name>
<dbReference type="AlphaFoldDB" id="A0A7X4YL05"/>
<keyword evidence="4" id="KW-1185">Reference proteome</keyword>
<evidence type="ECO:0000259" key="2">
    <source>
        <dbReference type="Pfam" id="PF00501"/>
    </source>
</evidence>
<proteinExistence type="inferred from homology"/>
<evidence type="ECO:0000313" key="4">
    <source>
        <dbReference type="Proteomes" id="UP000537825"/>
    </source>
</evidence>
<dbReference type="InterPro" id="IPR000873">
    <property type="entry name" value="AMP-dep_synth/lig_dom"/>
</dbReference>
<comment type="similarity">
    <text evidence="1">Belongs to the ATP-dependent AMP-binding enzyme family.</text>
</comment>
<comment type="caution">
    <text evidence="3">The sequence shown here is derived from an EMBL/GenBank/DDBJ whole genome shotgun (WGS) entry which is preliminary data.</text>
</comment>
<organism evidence="3 4">
    <name type="scientific">Corallococcus exiguus</name>
    <dbReference type="NCBI Taxonomy" id="83462"/>
    <lineage>
        <taxon>Bacteria</taxon>
        <taxon>Pseudomonadati</taxon>
        <taxon>Myxococcota</taxon>
        <taxon>Myxococcia</taxon>
        <taxon>Myxococcales</taxon>
        <taxon>Cystobacterineae</taxon>
        <taxon>Myxococcaceae</taxon>
        <taxon>Corallococcus</taxon>
    </lineage>
</organism>
<dbReference type="GO" id="GO:0006633">
    <property type="term" value="P:fatty acid biosynthetic process"/>
    <property type="evidence" value="ECO:0007669"/>
    <property type="project" value="TreeGrafter"/>
</dbReference>
<protein>
    <submittedName>
        <fullName evidence="3">AMP-binding protein</fullName>
    </submittedName>
</protein>
<dbReference type="EMBL" id="JAAAPK010000024">
    <property type="protein sequence ID" value="NBC46357.1"/>
    <property type="molecule type" value="Genomic_DNA"/>
</dbReference>
<evidence type="ECO:0000256" key="1">
    <source>
        <dbReference type="ARBA" id="ARBA00006432"/>
    </source>
</evidence>
<dbReference type="InterPro" id="IPR042099">
    <property type="entry name" value="ANL_N_sf"/>
</dbReference>
<dbReference type="PANTHER" id="PTHR22754:SF32">
    <property type="entry name" value="DISCO-INTERACTING PROTEIN 2"/>
    <property type="match status" value="1"/>
</dbReference>
<reference evidence="3 4" key="1">
    <citation type="submission" date="2020-01" db="EMBL/GenBank/DDBJ databases">
        <title>The draft genome sequence of Corallococcus exiguus DSM 14696.</title>
        <authorList>
            <person name="Zhang X."/>
            <person name="Zhu H."/>
        </authorList>
    </citation>
    <scope>NUCLEOTIDE SEQUENCE [LARGE SCALE GENOMIC DNA]</scope>
    <source>
        <strain evidence="3 4">DSM 14696</strain>
    </source>
</reference>
<dbReference type="GO" id="GO:0005886">
    <property type="term" value="C:plasma membrane"/>
    <property type="evidence" value="ECO:0007669"/>
    <property type="project" value="TreeGrafter"/>
</dbReference>
<dbReference type="Gene3D" id="3.40.50.12780">
    <property type="entry name" value="N-terminal domain of ligase-like"/>
    <property type="match status" value="1"/>
</dbReference>
<feature type="non-terminal residue" evidence="3">
    <location>
        <position position="126"/>
    </location>
</feature>
<gene>
    <name evidence="3" type="ORF">GTZ93_41890</name>
</gene>
<accession>A0A7X4YL05</accession>
<feature type="domain" description="AMP-dependent synthetase/ligase" evidence="2">
    <location>
        <begin position="49"/>
        <end position="109"/>
    </location>
</feature>